<keyword evidence="2" id="KW-1185">Reference proteome</keyword>
<name>A0A559K496_9BACL</name>
<sequence>MYRRDYLLRLIEQSMAVVQKVMYEVSQRRLEEAMALLTQAMKQLLGVGSKLVHALAVKDLIALLSRDGEVDQGKVLALGDLLNAEAAVWKEAGQEVAARQAATKSAELLLTARELDARAELKDEFQSRVQTALEMIGRSRMEIGLMEKLISYYEETGWFASSEDVLFHLLDALEEAGLESERMEWVEIGIQMYERWLLLDEGKLENGNFSSNEVETALQELKNQKHLTGN</sequence>
<dbReference type="Proteomes" id="UP000317036">
    <property type="component" value="Unassembled WGS sequence"/>
</dbReference>
<protein>
    <submittedName>
        <fullName evidence="1">Uncharacterized protein</fullName>
    </submittedName>
</protein>
<dbReference type="RefSeq" id="WP_144852729.1">
    <property type="nucleotide sequence ID" value="NZ_VNJI01000045.1"/>
</dbReference>
<organism evidence="1 2">
    <name type="scientific">Paenibacillus cremeus</name>
    <dbReference type="NCBI Taxonomy" id="2163881"/>
    <lineage>
        <taxon>Bacteria</taxon>
        <taxon>Bacillati</taxon>
        <taxon>Bacillota</taxon>
        <taxon>Bacilli</taxon>
        <taxon>Bacillales</taxon>
        <taxon>Paenibacillaceae</taxon>
        <taxon>Paenibacillus</taxon>
    </lineage>
</organism>
<dbReference type="AlphaFoldDB" id="A0A559K496"/>
<comment type="caution">
    <text evidence="1">The sequence shown here is derived from an EMBL/GenBank/DDBJ whole genome shotgun (WGS) entry which is preliminary data.</text>
</comment>
<evidence type="ECO:0000313" key="2">
    <source>
        <dbReference type="Proteomes" id="UP000317036"/>
    </source>
</evidence>
<reference evidence="1 2" key="1">
    <citation type="submission" date="2019-07" db="EMBL/GenBank/DDBJ databases">
        <authorList>
            <person name="Kim J."/>
        </authorList>
    </citation>
    <scope>NUCLEOTIDE SEQUENCE [LARGE SCALE GENOMIC DNA]</scope>
    <source>
        <strain evidence="1 2">JC52</strain>
    </source>
</reference>
<dbReference type="Pfam" id="PF20092">
    <property type="entry name" value="DUF6483"/>
    <property type="match status" value="1"/>
</dbReference>
<gene>
    <name evidence="1" type="ORF">FPZ49_26320</name>
</gene>
<accession>A0A559K496</accession>
<dbReference type="EMBL" id="VNJI01000045">
    <property type="protein sequence ID" value="TVY06954.1"/>
    <property type="molecule type" value="Genomic_DNA"/>
</dbReference>
<evidence type="ECO:0000313" key="1">
    <source>
        <dbReference type="EMBL" id="TVY06954.1"/>
    </source>
</evidence>
<proteinExistence type="predicted"/>
<dbReference type="OrthoDB" id="1905743at2"/>
<dbReference type="InterPro" id="IPR045507">
    <property type="entry name" value="DUF6483"/>
</dbReference>